<dbReference type="RefSeq" id="WP_338203514.1">
    <property type="nucleotide sequence ID" value="NZ_JAEKNR010000176.1"/>
</dbReference>
<keyword evidence="2" id="KW-1185">Reference proteome</keyword>
<comment type="caution">
    <text evidence="1">The sequence shown here is derived from an EMBL/GenBank/DDBJ whole genome shotgun (WGS) entry which is preliminary data.</text>
</comment>
<dbReference type="EMBL" id="JAEKNR010000176">
    <property type="protein sequence ID" value="MBJ7599880.1"/>
    <property type="molecule type" value="Genomic_DNA"/>
</dbReference>
<gene>
    <name evidence="1" type="ORF">JF922_17605</name>
</gene>
<proteinExistence type="predicted"/>
<organism evidence="1 2">
    <name type="scientific">Candidatus Nephthysia bennettiae</name>
    <dbReference type="NCBI Taxonomy" id="3127016"/>
    <lineage>
        <taxon>Bacteria</taxon>
        <taxon>Bacillati</taxon>
        <taxon>Candidatus Dormiibacterota</taxon>
        <taxon>Candidatus Dormibacteria</taxon>
        <taxon>Candidatus Dormibacterales</taxon>
        <taxon>Candidatus Dormibacteraceae</taxon>
        <taxon>Candidatus Nephthysia</taxon>
    </lineage>
</organism>
<sequence>MDREDLALTRRSEIRRVAQAHGVESIRWWPPRKADFLIGELPESLRELRTDLERVLGCKVAIYLVDNQPEEVRRRLTAQTVDLED</sequence>
<protein>
    <submittedName>
        <fullName evidence="1">Uncharacterized protein</fullName>
    </submittedName>
</protein>
<evidence type="ECO:0000313" key="1">
    <source>
        <dbReference type="EMBL" id="MBJ7599880.1"/>
    </source>
</evidence>
<reference evidence="1" key="1">
    <citation type="submission" date="2020-10" db="EMBL/GenBank/DDBJ databases">
        <title>Ca. Dormibacterota MAGs.</title>
        <authorList>
            <person name="Montgomery K."/>
        </authorList>
    </citation>
    <scope>NUCLEOTIDE SEQUENCE [LARGE SCALE GENOMIC DNA]</scope>
    <source>
        <strain evidence="1">SC8812_S17_10</strain>
    </source>
</reference>
<name>A0A934KCW9_9BACT</name>
<dbReference type="Proteomes" id="UP000612893">
    <property type="component" value="Unassembled WGS sequence"/>
</dbReference>
<accession>A0A934KCW9</accession>
<dbReference type="AlphaFoldDB" id="A0A934KCW9"/>
<evidence type="ECO:0000313" key="2">
    <source>
        <dbReference type="Proteomes" id="UP000612893"/>
    </source>
</evidence>